<dbReference type="InterPro" id="IPR004072">
    <property type="entry name" value="Vmron_rcpt_1"/>
</dbReference>
<gene>
    <name evidence="15" type="ORF">LYPA_23C005010</name>
</gene>
<reference evidence="15 16" key="1">
    <citation type="submission" date="2019-01" db="EMBL/GenBank/DDBJ databases">
        <authorList>
            <person name="Alioto T."/>
            <person name="Alioto T."/>
        </authorList>
    </citation>
    <scope>NUCLEOTIDE SEQUENCE [LARGE SCALE GENOMIC DNA]</scope>
</reference>
<keyword evidence="8 13" id="KW-0297">G-protein coupled receptor</keyword>
<evidence type="ECO:0000256" key="1">
    <source>
        <dbReference type="ARBA" id="ARBA00003878"/>
    </source>
</evidence>
<evidence type="ECO:0000313" key="15">
    <source>
        <dbReference type="EMBL" id="VFV20692.1"/>
    </source>
</evidence>
<dbReference type="AlphaFoldDB" id="A0A485MRM3"/>
<evidence type="ECO:0000256" key="8">
    <source>
        <dbReference type="ARBA" id="ARBA00023040"/>
    </source>
</evidence>
<evidence type="ECO:0000256" key="6">
    <source>
        <dbReference type="ARBA" id="ARBA00022692"/>
    </source>
</evidence>
<sequence>MPTRALSGLGILFLFQTGTGLLGNSLLLYFYLLTLFTKHTRRRTDLILNHLASANFLILFSRGIPQTLAAFCLDNFLGEAMCKIVFYTHRVARGVSLCTTCLLSGFQAITISLNNPRWAELKLRAPKFVQPSCCLCWILHLLINIVVPVKVTHPGNTRNITKRDFGLCSVKGSNSFISSLCAFLFTFLDILCLGPMGWASVSIVLFLQRHKQRVQYLHHTSLSPRASRETIATYTVLLLVSLFVSFYFLSSILSLYMTCFVNPSLQLVNIGTFLSACFPASSPYVLISHETKVFVSCKTKISK</sequence>
<evidence type="ECO:0000256" key="11">
    <source>
        <dbReference type="ARBA" id="ARBA00023180"/>
    </source>
</evidence>
<evidence type="ECO:0000256" key="9">
    <source>
        <dbReference type="ARBA" id="ARBA00023136"/>
    </source>
</evidence>
<evidence type="ECO:0000256" key="5">
    <source>
        <dbReference type="ARBA" id="ARBA00022507"/>
    </source>
</evidence>
<feature type="transmembrane region" description="Helical" evidence="13">
    <location>
        <begin position="231"/>
        <end position="257"/>
    </location>
</feature>
<keyword evidence="7 13" id="KW-1133">Transmembrane helix</keyword>
<dbReference type="GO" id="GO:0019236">
    <property type="term" value="P:response to pheromone"/>
    <property type="evidence" value="ECO:0007669"/>
    <property type="project" value="UniProtKB-KW"/>
</dbReference>
<keyword evidence="12 13" id="KW-0807">Transducer</keyword>
<comment type="caution">
    <text evidence="13">Lacks conserved residue(s) required for the propagation of feature annotation.</text>
</comment>
<keyword evidence="5 13" id="KW-0589">Pheromone response</keyword>
<evidence type="ECO:0000256" key="10">
    <source>
        <dbReference type="ARBA" id="ARBA00023170"/>
    </source>
</evidence>
<dbReference type="GO" id="GO:0005886">
    <property type="term" value="C:plasma membrane"/>
    <property type="evidence" value="ECO:0007669"/>
    <property type="project" value="UniProtKB-SubCell"/>
</dbReference>
<evidence type="ECO:0000256" key="13">
    <source>
        <dbReference type="RuleBase" id="RU364061"/>
    </source>
</evidence>
<comment type="subcellular location">
    <subcellularLocation>
        <location evidence="2 13">Cell membrane</location>
        <topology evidence="2 13">Multi-pass membrane protein</topology>
    </subcellularLocation>
</comment>
<feature type="transmembrane region" description="Helical" evidence="13">
    <location>
        <begin position="6"/>
        <end position="33"/>
    </location>
</feature>
<dbReference type="EMBL" id="CAAGRJ010002845">
    <property type="protein sequence ID" value="VFV20692.1"/>
    <property type="molecule type" value="Genomic_DNA"/>
</dbReference>
<dbReference type="PROSITE" id="PS50262">
    <property type="entry name" value="G_PROTEIN_RECEP_F1_2"/>
    <property type="match status" value="1"/>
</dbReference>
<keyword evidence="9 13" id="KW-0472">Membrane</keyword>
<feature type="domain" description="G-protein coupled receptors family 1 profile" evidence="14">
    <location>
        <begin position="23"/>
        <end position="286"/>
    </location>
</feature>
<comment type="function">
    <text evidence="1">Putative pheromone receptor.</text>
</comment>
<keyword evidence="11" id="KW-0325">Glycoprotein</keyword>
<evidence type="ECO:0000259" key="14">
    <source>
        <dbReference type="PROSITE" id="PS50262"/>
    </source>
</evidence>
<keyword evidence="6 13" id="KW-0812">Transmembrane</keyword>
<evidence type="ECO:0000256" key="3">
    <source>
        <dbReference type="ARBA" id="ARBA00010663"/>
    </source>
</evidence>
<dbReference type="Proteomes" id="UP000386466">
    <property type="component" value="Unassembled WGS sequence"/>
</dbReference>
<proteinExistence type="inferred from homology"/>
<keyword evidence="4 13" id="KW-1003">Cell membrane</keyword>
<keyword evidence="10 13" id="KW-0675">Receptor</keyword>
<dbReference type="Gene3D" id="1.20.1070.10">
    <property type="entry name" value="Rhodopsin 7-helix transmembrane proteins"/>
    <property type="match status" value="1"/>
</dbReference>
<evidence type="ECO:0000256" key="7">
    <source>
        <dbReference type="ARBA" id="ARBA00022989"/>
    </source>
</evidence>
<dbReference type="SUPFAM" id="SSF81321">
    <property type="entry name" value="Family A G protein-coupled receptor-like"/>
    <property type="match status" value="1"/>
</dbReference>
<name>A0A485MRM3_LYNPA</name>
<organism evidence="15 16">
    <name type="scientific">Lynx pardinus</name>
    <name type="common">Iberian lynx</name>
    <name type="synonym">Felis pardina</name>
    <dbReference type="NCBI Taxonomy" id="191816"/>
    <lineage>
        <taxon>Eukaryota</taxon>
        <taxon>Metazoa</taxon>
        <taxon>Chordata</taxon>
        <taxon>Craniata</taxon>
        <taxon>Vertebrata</taxon>
        <taxon>Euteleostomi</taxon>
        <taxon>Mammalia</taxon>
        <taxon>Eutheria</taxon>
        <taxon>Laurasiatheria</taxon>
        <taxon>Carnivora</taxon>
        <taxon>Feliformia</taxon>
        <taxon>Felidae</taxon>
        <taxon>Felinae</taxon>
        <taxon>Lynx</taxon>
    </lineage>
</organism>
<evidence type="ECO:0000256" key="2">
    <source>
        <dbReference type="ARBA" id="ARBA00004651"/>
    </source>
</evidence>
<feature type="transmembrane region" description="Helical" evidence="13">
    <location>
        <begin position="176"/>
        <end position="207"/>
    </location>
</feature>
<evidence type="ECO:0000313" key="16">
    <source>
        <dbReference type="Proteomes" id="UP000386466"/>
    </source>
</evidence>
<dbReference type="GO" id="GO:0016503">
    <property type="term" value="F:pheromone receptor activity"/>
    <property type="evidence" value="ECO:0007669"/>
    <property type="project" value="InterPro"/>
</dbReference>
<accession>A0A485MRM3</accession>
<keyword evidence="16" id="KW-1185">Reference proteome</keyword>
<comment type="similarity">
    <text evidence="3 13">Belongs to the G-protein coupled receptor 1 family.</text>
</comment>
<dbReference type="PRINTS" id="PR01534">
    <property type="entry name" value="VOMERONASL1R"/>
</dbReference>
<dbReference type="PANTHER" id="PTHR24062">
    <property type="entry name" value="VOMERONASAL TYPE-1 RECEPTOR"/>
    <property type="match status" value="1"/>
</dbReference>
<dbReference type="InterPro" id="IPR017452">
    <property type="entry name" value="GPCR_Rhodpsn_7TM"/>
</dbReference>
<evidence type="ECO:0000256" key="4">
    <source>
        <dbReference type="ARBA" id="ARBA00022475"/>
    </source>
</evidence>
<evidence type="ECO:0000256" key="12">
    <source>
        <dbReference type="ARBA" id="ARBA00023224"/>
    </source>
</evidence>
<dbReference type="FunFam" id="1.20.1070.10:FF:000033">
    <property type="entry name" value="Vomeronasal type-1 receptor"/>
    <property type="match status" value="1"/>
</dbReference>
<dbReference type="Pfam" id="PF03402">
    <property type="entry name" value="V1R"/>
    <property type="match status" value="1"/>
</dbReference>
<protein>
    <recommendedName>
        <fullName evidence="13">Vomeronasal type-1 receptor</fullName>
    </recommendedName>
</protein>
<dbReference type="GO" id="GO:0007606">
    <property type="term" value="P:sensory perception of chemical stimulus"/>
    <property type="evidence" value="ECO:0007669"/>
    <property type="project" value="UniProtKB-ARBA"/>
</dbReference>